<dbReference type="Proteomes" id="UP000077115">
    <property type="component" value="Unassembled WGS sequence"/>
</dbReference>
<organism evidence="3 4">
    <name type="scientific">Batrachochytrium dendrobatidis (strain JEL423)</name>
    <dbReference type="NCBI Taxonomy" id="403673"/>
    <lineage>
        <taxon>Eukaryota</taxon>
        <taxon>Fungi</taxon>
        <taxon>Fungi incertae sedis</taxon>
        <taxon>Chytridiomycota</taxon>
        <taxon>Chytridiomycota incertae sedis</taxon>
        <taxon>Chytridiomycetes</taxon>
        <taxon>Rhizophydiales</taxon>
        <taxon>Rhizophydiales incertae sedis</taxon>
        <taxon>Batrachochytrium</taxon>
    </lineage>
</organism>
<evidence type="ECO:0000256" key="1">
    <source>
        <dbReference type="SAM" id="MobiDB-lite"/>
    </source>
</evidence>
<reference evidence="3 4" key="2">
    <citation type="submission" date="2016-05" db="EMBL/GenBank/DDBJ databases">
        <title>Lineage-specific infection strategies underlie the spectrum of fungal disease in amphibians.</title>
        <authorList>
            <person name="Cuomo C.A."/>
            <person name="Farrer R.A."/>
            <person name="James T."/>
            <person name="Longcore J."/>
            <person name="Birren B."/>
        </authorList>
    </citation>
    <scope>NUCLEOTIDE SEQUENCE [LARGE SCALE GENOMIC DNA]</scope>
    <source>
        <strain evidence="3 4">JEL423</strain>
    </source>
</reference>
<evidence type="ECO:0000256" key="2">
    <source>
        <dbReference type="SAM" id="Phobius"/>
    </source>
</evidence>
<name>A0A177WNQ4_BATDL</name>
<feature type="region of interest" description="Disordered" evidence="1">
    <location>
        <begin position="133"/>
        <end position="228"/>
    </location>
</feature>
<feature type="compositionally biased region" description="Basic and acidic residues" evidence="1">
    <location>
        <begin position="216"/>
        <end position="228"/>
    </location>
</feature>
<feature type="compositionally biased region" description="Low complexity" evidence="1">
    <location>
        <begin position="196"/>
        <end position="209"/>
    </location>
</feature>
<reference evidence="3 4" key="1">
    <citation type="submission" date="2006-10" db="EMBL/GenBank/DDBJ databases">
        <title>The Genome Sequence of Batrachochytrium dendrobatidis JEL423.</title>
        <authorList>
            <consortium name="The Broad Institute Genome Sequencing Platform"/>
            <person name="Birren B."/>
            <person name="Lander E."/>
            <person name="Galagan J."/>
            <person name="Cuomo C."/>
            <person name="Devon K."/>
            <person name="Jaffe D."/>
            <person name="Butler J."/>
            <person name="Alvarez P."/>
            <person name="Gnerre S."/>
            <person name="Grabherr M."/>
            <person name="Kleber M."/>
            <person name="Mauceli E."/>
            <person name="Brockman W."/>
            <person name="Young S."/>
            <person name="LaButti K."/>
            <person name="Sykes S."/>
            <person name="DeCaprio D."/>
            <person name="Crawford M."/>
            <person name="Koehrsen M."/>
            <person name="Engels R."/>
            <person name="Montgomery P."/>
            <person name="Pearson M."/>
            <person name="Howarth C."/>
            <person name="Larson L."/>
            <person name="White J."/>
            <person name="O'Leary S."/>
            <person name="Kodira C."/>
            <person name="Zeng Q."/>
            <person name="Yandava C."/>
            <person name="Alvarado L."/>
            <person name="Longcore J."/>
            <person name="James T."/>
        </authorList>
    </citation>
    <scope>NUCLEOTIDE SEQUENCE [LARGE SCALE GENOMIC DNA]</scope>
    <source>
        <strain evidence="3 4">JEL423</strain>
    </source>
</reference>
<dbReference type="OrthoDB" id="10658811at2759"/>
<keyword evidence="2" id="KW-1133">Transmembrane helix</keyword>
<dbReference type="EMBL" id="DS022306">
    <property type="protein sequence ID" value="OAJ41749.1"/>
    <property type="molecule type" value="Genomic_DNA"/>
</dbReference>
<feature type="compositionally biased region" description="Polar residues" evidence="1">
    <location>
        <begin position="143"/>
        <end position="155"/>
    </location>
</feature>
<feature type="compositionally biased region" description="Polar residues" evidence="1">
    <location>
        <begin position="163"/>
        <end position="174"/>
    </location>
</feature>
<feature type="compositionally biased region" description="Low complexity" evidence="1">
    <location>
        <begin position="286"/>
        <end position="297"/>
    </location>
</feature>
<proteinExistence type="predicted"/>
<keyword evidence="2" id="KW-0472">Membrane</keyword>
<evidence type="ECO:0000313" key="4">
    <source>
        <dbReference type="Proteomes" id="UP000077115"/>
    </source>
</evidence>
<feature type="compositionally biased region" description="Basic and acidic residues" evidence="1">
    <location>
        <begin position="347"/>
        <end position="361"/>
    </location>
</feature>
<feature type="transmembrane region" description="Helical" evidence="2">
    <location>
        <begin position="7"/>
        <end position="30"/>
    </location>
</feature>
<accession>A0A177WNQ4</accession>
<protein>
    <submittedName>
        <fullName evidence="3">Uncharacterized protein</fullName>
    </submittedName>
</protein>
<feature type="compositionally biased region" description="Basic and acidic residues" evidence="1">
    <location>
        <begin position="133"/>
        <end position="142"/>
    </location>
</feature>
<gene>
    <name evidence="3" type="ORF">BDEG_25296</name>
</gene>
<dbReference type="AlphaFoldDB" id="A0A177WNQ4"/>
<dbReference type="VEuPathDB" id="FungiDB:BDEG_25296"/>
<evidence type="ECO:0000313" key="3">
    <source>
        <dbReference type="EMBL" id="OAJ41749.1"/>
    </source>
</evidence>
<sequence length="361" mass="39652">MSYQDSWYSLLIQGWMPYIAVGISLAFIIVQLQFTPTATTTDPLPGAFAGSSKKKKRKGKPVNTLSKNRTNSPTKTPDHSTTVLSSVADSNALQSSSQEALPATQKSASPKRKILEKGTKICLDFKLRSEQNDATAKQESHAQENTSWVVQSNQFGKKRKQAIPQSASLLTQEWPTPAATCPSSSSNTKSKQRKNTPISNPSLNLSSSTVGSDSVDFSKDPIDGSMRTDADDDVEVRARVLKVLPPEEISIESPMPAEDGWQVIDVKKKLQPRTLTIVGSSKPKPTSSTIGSSTLGTPVLTKTQRKNMRKNDLAKAAKDESDRLQRERLNQHRRAQETEQLNALAAKSRDAARQRAMDRNY</sequence>
<feature type="compositionally biased region" description="Basic and acidic residues" evidence="1">
    <location>
        <begin position="309"/>
        <end position="337"/>
    </location>
</feature>
<keyword evidence="2" id="KW-0812">Transmembrane</keyword>
<feature type="region of interest" description="Disordered" evidence="1">
    <location>
        <begin position="41"/>
        <end position="112"/>
    </location>
</feature>
<feature type="compositionally biased region" description="Polar residues" evidence="1">
    <location>
        <begin position="63"/>
        <end position="108"/>
    </location>
</feature>
<feature type="region of interest" description="Disordered" evidence="1">
    <location>
        <begin position="277"/>
        <end position="361"/>
    </location>
</feature>